<comment type="caution">
    <text evidence="3">The sequence shown here is derived from an EMBL/GenBank/DDBJ whole genome shotgun (WGS) entry which is preliminary data.</text>
</comment>
<reference evidence="3" key="1">
    <citation type="submission" date="2021-06" db="EMBL/GenBank/DDBJ databases">
        <authorList>
            <person name="Kallberg Y."/>
            <person name="Tangrot J."/>
            <person name="Rosling A."/>
        </authorList>
    </citation>
    <scope>NUCLEOTIDE SEQUENCE</scope>
    <source>
        <strain evidence="3">FL130A</strain>
    </source>
</reference>
<dbReference type="InterPro" id="IPR036085">
    <property type="entry name" value="PAZ_dom_sf"/>
</dbReference>
<sequence>MSENESFKPYKRPSYGTKGRKAVFRINYFEVKKSPKDAKWLKYAVEIKKAFVGTEGGSDTRANTRQEPRPLKIEIKRKAFKELEKKKGKELFQNVAYFFDGEKTLYTNKSINMKTNFFTSSVLLDDEQDLKGRPGEYMVQIIAIQDPLELDTLDTYLQAKTFRWDFFNMDSVTALNDLMHTSPSCKYFQSKDLILDPNTRKSLGGGMELWAGFFESVRPGQKSFFVNVNRTHSVFYEKKDLVKFLCEFLGLRDLPQTFTEDQKKRINKVLTGLKVRPLHRPNIKCKQSIGRISPRKAIEHTFTLRDSEKTTNVKEYFKDTYNIVLKYPHVMEIQSRNTEVWPLECCELVEGQRVQLKNLNGDQLANMIKFTAVLPKINMEIILNQGVDHVLDFVHDPKLRDFGIEVDTQMAVTPGRILDPPTITYHSSSKDGAKLNPNKMNGAWNLRGRRFFESGAALKSWFVLCCIDENILPRQDGRNTDKNGNCVPGTIIDQKITHPYLFDFYLYSHSSLQGTSRPAHCVVLYDENKFAPDTLQSFTYKLCYNYQRATRSVSIPPPVYYAHLSAKHARTHVTEERDGAFRLRPVLPLLEREYPMYFM</sequence>
<keyword evidence="4" id="KW-1185">Reference proteome</keyword>
<dbReference type="Pfam" id="PF16486">
    <property type="entry name" value="ArgoN"/>
    <property type="match status" value="1"/>
</dbReference>
<evidence type="ECO:0000313" key="4">
    <source>
        <dbReference type="Proteomes" id="UP000789508"/>
    </source>
</evidence>
<dbReference type="Pfam" id="PF16488">
    <property type="entry name" value="ArgoL2"/>
    <property type="match status" value="1"/>
</dbReference>
<dbReference type="AlphaFoldDB" id="A0A9N9B9A2"/>
<dbReference type="SMART" id="SM00950">
    <property type="entry name" value="Piwi"/>
    <property type="match status" value="1"/>
</dbReference>
<dbReference type="Gene3D" id="3.30.420.10">
    <property type="entry name" value="Ribonuclease H-like superfamily/Ribonuclease H"/>
    <property type="match status" value="1"/>
</dbReference>
<feature type="domain" description="Piwi" evidence="2">
    <location>
        <begin position="450"/>
        <end position="574"/>
    </location>
</feature>
<protein>
    <submittedName>
        <fullName evidence="3">9743_t:CDS:1</fullName>
    </submittedName>
</protein>
<dbReference type="EMBL" id="CAJVPS010001963">
    <property type="protein sequence ID" value="CAG8555886.1"/>
    <property type="molecule type" value="Genomic_DNA"/>
</dbReference>
<dbReference type="SMART" id="SM01163">
    <property type="entry name" value="DUF1785"/>
    <property type="match status" value="1"/>
</dbReference>
<dbReference type="SMART" id="SM00949">
    <property type="entry name" value="PAZ"/>
    <property type="match status" value="1"/>
</dbReference>
<gene>
    <name evidence="3" type="ORF">ALEPTO_LOCUS6106</name>
</gene>
<organism evidence="3 4">
    <name type="scientific">Ambispora leptoticha</name>
    <dbReference type="NCBI Taxonomy" id="144679"/>
    <lineage>
        <taxon>Eukaryota</taxon>
        <taxon>Fungi</taxon>
        <taxon>Fungi incertae sedis</taxon>
        <taxon>Mucoromycota</taxon>
        <taxon>Glomeromycotina</taxon>
        <taxon>Glomeromycetes</taxon>
        <taxon>Archaeosporales</taxon>
        <taxon>Ambisporaceae</taxon>
        <taxon>Ambispora</taxon>
    </lineage>
</organism>
<dbReference type="PROSITE" id="PS50822">
    <property type="entry name" value="PIWI"/>
    <property type="match status" value="1"/>
</dbReference>
<evidence type="ECO:0000313" key="3">
    <source>
        <dbReference type="EMBL" id="CAG8555886.1"/>
    </source>
</evidence>
<dbReference type="InterPro" id="IPR032472">
    <property type="entry name" value="ArgoL2"/>
</dbReference>
<dbReference type="SUPFAM" id="SSF53098">
    <property type="entry name" value="Ribonuclease H-like"/>
    <property type="match status" value="1"/>
</dbReference>
<evidence type="ECO:0000259" key="1">
    <source>
        <dbReference type="PROSITE" id="PS50821"/>
    </source>
</evidence>
<dbReference type="InterPro" id="IPR003165">
    <property type="entry name" value="Piwi"/>
</dbReference>
<dbReference type="InterPro" id="IPR032474">
    <property type="entry name" value="Argonaute_N"/>
</dbReference>
<dbReference type="Proteomes" id="UP000789508">
    <property type="component" value="Unassembled WGS sequence"/>
</dbReference>
<feature type="domain" description="PAZ" evidence="1">
    <location>
        <begin position="240"/>
        <end position="350"/>
    </location>
</feature>
<dbReference type="PROSITE" id="PS50821">
    <property type="entry name" value="PAZ"/>
    <property type="match status" value="1"/>
</dbReference>
<dbReference type="InterPro" id="IPR014811">
    <property type="entry name" value="ArgoL1"/>
</dbReference>
<dbReference type="InterPro" id="IPR003100">
    <property type="entry name" value="PAZ_dom"/>
</dbReference>
<dbReference type="Pfam" id="PF02171">
    <property type="entry name" value="Piwi"/>
    <property type="match status" value="1"/>
</dbReference>
<dbReference type="Pfam" id="PF02170">
    <property type="entry name" value="PAZ"/>
    <property type="match status" value="1"/>
</dbReference>
<dbReference type="InterPro" id="IPR036397">
    <property type="entry name" value="RNaseH_sf"/>
</dbReference>
<dbReference type="CDD" id="cd02846">
    <property type="entry name" value="PAZ_argonaute_like"/>
    <property type="match status" value="1"/>
</dbReference>
<dbReference type="Gene3D" id="2.170.260.10">
    <property type="entry name" value="paz domain"/>
    <property type="match status" value="1"/>
</dbReference>
<accession>A0A9N9B9A2</accession>
<dbReference type="OrthoDB" id="10252740at2759"/>
<dbReference type="SUPFAM" id="SSF101690">
    <property type="entry name" value="PAZ domain"/>
    <property type="match status" value="1"/>
</dbReference>
<dbReference type="PANTHER" id="PTHR22891">
    <property type="entry name" value="EUKARYOTIC TRANSLATION INITIATION FACTOR 2C"/>
    <property type="match status" value="1"/>
</dbReference>
<dbReference type="InterPro" id="IPR012337">
    <property type="entry name" value="RNaseH-like_sf"/>
</dbReference>
<evidence type="ECO:0000259" key="2">
    <source>
        <dbReference type="PROSITE" id="PS50822"/>
    </source>
</evidence>
<name>A0A9N9B9A2_9GLOM</name>
<dbReference type="GO" id="GO:0003723">
    <property type="term" value="F:RNA binding"/>
    <property type="evidence" value="ECO:0007669"/>
    <property type="project" value="InterPro"/>
</dbReference>
<proteinExistence type="predicted"/>
<dbReference type="Pfam" id="PF08699">
    <property type="entry name" value="ArgoL1"/>
    <property type="match status" value="1"/>
</dbReference>